<dbReference type="InterPro" id="IPR036537">
    <property type="entry name" value="Adaptor_Cbl_N_dom_sf"/>
</dbReference>
<reference evidence="1 2" key="1">
    <citation type="journal article" date="2012" name="Proc. Natl. Acad. Sci. U.S.A.">
        <title>Comparative genomics of Ceriporiopsis subvermispora and Phanerochaete chrysosporium provide insight into selective ligninolysis.</title>
        <authorList>
            <person name="Fernandez-Fueyo E."/>
            <person name="Ruiz-Duenas F.J."/>
            <person name="Ferreira P."/>
            <person name="Floudas D."/>
            <person name="Hibbett D.S."/>
            <person name="Canessa P."/>
            <person name="Larrondo L.F."/>
            <person name="James T.Y."/>
            <person name="Seelenfreund D."/>
            <person name="Lobos S."/>
            <person name="Polanco R."/>
            <person name="Tello M."/>
            <person name="Honda Y."/>
            <person name="Watanabe T."/>
            <person name="Watanabe T."/>
            <person name="Ryu J.S."/>
            <person name="Kubicek C.P."/>
            <person name="Schmoll M."/>
            <person name="Gaskell J."/>
            <person name="Hammel K.E."/>
            <person name="St John F.J."/>
            <person name="Vanden Wymelenberg A."/>
            <person name="Sabat G."/>
            <person name="Splinter BonDurant S."/>
            <person name="Syed K."/>
            <person name="Yadav J.S."/>
            <person name="Doddapaneni H."/>
            <person name="Subramanian V."/>
            <person name="Lavin J.L."/>
            <person name="Oguiza J.A."/>
            <person name="Perez G."/>
            <person name="Pisabarro A.G."/>
            <person name="Ramirez L."/>
            <person name="Santoyo F."/>
            <person name="Master E."/>
            <person name="Coutinho P.M."/>
            <person name="Henrissat B."/>
            <person name="Lombard V."/>
            <person name="Magnuson J.K."/>
            <person name="Kuees U."/>
            <person name="Hori C."/>
            <person name="Igarashi K."/>
            <person name="Samejima M."/>
            <person name="Held B.W."/>
            <person name="Barry K.W."/>
            <person name="LaButti K.M."/>
            <person name="Lapidus A."/>
            <person name="Lindquist E.A."/>
            <person name="Lucas S.M."/>
            <person name="Riley R."/>
            <person name="Salamov A.A."/>
            <person name="Hoffmeister D."/>
            <person name="Schwenk D."/>
            <person name="Hadar Y."/>
            <person name="Yarden O."/>
            <person name="de Vries R.P."/>
            <person name="Wiebenga A."/>
            <person name="Stenlid J."/>
            <person name="Eastwood D."/>
            <person name="Grigoriev I.V."/>
            <person name="Berka R.M."/>
            <person name="Blanchette R.A."/>
            <person name="Kersten P."/>
            <person name="Martinez A.T."/>
            <person name="Vicuna R."/>
            <person name="Cullen D."/>
        </authorList>
    </citation>
    <scope>NUCLEOTIDE SEQUENCE [LARGE SCALE GENOMIC DNA]</scope>
    <source>
        <strain evidence="1 2">B</strain>
    </source>
</reference>
<sequence length="718" mass="82108">MVKDSEVATDILKDSITILEALKDGSDAICTVPCVGAVFAGGLGLLKTIETRGLQRMNASNGKCRQLTKRTTELIQYIDKQIAENIDDIDAGLTTNLEELSELLGAIQIDVVKQEERKVIVKFLRSSSIADKLSEHTEALDSAWRSFDASNALTSIACCLLSMTRKLRKQIELSEDQREFDDDLYQIFRPADLKPLEQRDDFLPCDGHPQGATLAEWRGRLVVKRVLRTNNTERWFTSPNVKPNVAVICKRYPRISHPHIAQVLGYSHPRQDETYYVIGTGGVPLELYLRNTTDAKAVLQIWLQTIARDSIAETAWKDKEVLFENHREFISFSTTCVDPSNRLIFGIDDLNQHYRDVINFWQFHYCDHFQFGDSRPGWVHNLSHLAPVQTSLSALQDNTYTTNFDHHHLRWYQSEMDLPHESSTSVRLGDYSYLSNDRQFIHFGNILDIISVLNGGPMDDSEIWEDTIFSSPRLPTQVSKDCASSLWYTSAIGSQWGHTDCFKWVRLSDRCLRLFWSYVVHVAVQKEIALTNIVIANDWSQRAEVKWYRRKCVGCRGRELRCRNCHGEETCATELSTSAFVDDTSLGGKFQYSVEDHIQDASVGSAPFSLNLYFHLTYTSSSKAEHGSLMSWGYWSLDPELCPGPWPDIVSDNFHVAQGHRSRVEWQFLPPLEAALFTYMNGYKLPPRLLFHTHKQFNPWLASSPYKLCHICDCTYEE</sequence>
<dbReference type="Gene3D" id="1.20.930.20">
    <property type="entry name" value="Adaptor protein Cbl, N-terminal domain"/>
    <property type="match status" value="1"/>
</dbReference>
<dbReference type="CDD" id="cd21037">
    <property type="entry name" value="MLKL_NTD"/>
    <property type="match status" value="1"/>
</dbReference>
<dbReference type="AlphaFoldDB" id="M2R2W6"/>
<protein>
    <submittedName>
        <fullName evidence="1">Uncharacterized protein</fullName>
    </submittedName>
</protein>
<gene>
    <name evidence="1" type="ORF">CERSUDRAFT_76915</name>
</gene>
<keyword evidence="2" id="KW-1185">Reference proteome</keyword>
<evidence type="ECO:0000313" key="2">
    <source>
        <dbReference type="Proteomes" id="UP000016930"/>
    </source>
</evidence>
<proteinExistence type="predicted"/>
<dbReference type="GO" id="GO:0007166">
    <property type="term" value="P:cell surface receptor signaling pathway"/>
    <property type="evidence" value="ECO:0007669"/>
    <property type="project" value="InterPro"/>
</dbReference>
<organism evidence="1 2">
    <name type="scientific">Ceriporiopsis subvermispora (strain B)</name>
    <name type="common">White-rot fungus</name>
    <name type="synonym">Gelatoporia subvermispora</name>
    <dbReference type="NCBI Taxonomy" id="914234"/>
    <lineage>
        <taxon>Eukaryota</taxon>
        <taxon>Fungi</taxon>
        <taxon>Dikarya</taxon>
        <taxon>Basidiomycota</taxon>
        <taxon>Agaricomycotina</taxon>
        <taxon>Agaricomycetes</taxon>
        <taxon>Polyporales</taxon>
        <taxon>Gelatoporiaceae</taxon>
        <taxon>Gelatoporia</taxon>
    </lineage>
</organism>
<evidence type="ECO:0000313" key="1">
    <source>
        <dbReference type="EMBL" id="EMD33241.1"/>
    </source>
</evidence>
<name>M2R2W6_CERS8</name>
<accession>M2R2W6</accession>
<dbReference type="Proteomes" id="UP000016930">
    <property type="component" value="Unassembled WGS sequence"/>
</dbReference>
<dbReference type="EMBL" id="KB445807">
    <property type="protein sequence ID" value="EMD33241.1"/>
    <property type="molecule type" value="Genomic_DNA"/>
</dbReference>
<dbReference type="InterPro" id="IPR059179">
    <property type="entry name" value="MLKL-like_MCAfunc"/>
</dbReference>
<dbReference type="HOGENOM" id="CLU_422720_0_0_1"/>